<comment type="caution">
    <text evidence="1">The sequence shown here is derived from an EMBL/GenBank/DDBJ whole genome shotgun (WGS) entry which is preliminary data.</text>
</comment>
<organism evidence="1 2">
    <name type="scientific">Massilia eurypsychrophila</name>
    <dbReference type="NCBI Taxonomy" id="1485217"/>
    <lineage>
        <taxon>Bacteria</taxon>
        <taxon>Pseudomonadati</taxon>
        <taxon>Pseudomonadota</taxon>
        <taxon>Betaproteobacteria</taxon>
        <taxon>Burkholderiales</taxon>
        <taxon>Oxalobacteraceae</taxon>
        <taxon>Telluria group</taxon>
        <taxon>Massilia</taxon>
    </lineage>
</organism>
<sequence>MSANELQLLKLRAQEVRTLMIEREEHIRRNPLDFAARLTLSSMRSHLDDLNRQTILLEAEEARGLIDFRLIGNQVTNGTIRLGLLAKLAAPLADVLTAAAHRFRYPDDDKPGSWNLVSGMLDLRLASLGTGSTRLYLTGNATTDLTGQSLFDVSMKQLFALLNADQDSFFDSLHAMGPRAARAAETLLKAMEAEDVAAELMWTSQSAQPFYWEGRTDRITQLRAMLEQTEERQTETLEIQGAISLLSDTTRLEIREDGKTKATKIRYRKDQLPLIADLTVGQRVVLEVEKTSFYDKSEQRLIEQFRLGGISSR</sequence>
<dbReference type="OrthoDB" id="7056236at2"/>
<protein>
    <submittedName>
        <fullName evidence="1">Uncharacterized protein</fullName>
    </submittedName>
</protein>
<proteinExistence type="predicted"/>
<keyword evidence="2" id="KW-1185">Reference proteome</keyword>
<dbReference type="Proteomes" id="UP000230390">
    <property type="component" value="Unassembled WGS sequence"/>
</dbReference>
<evidence type="ECO:0000313" key="2">
    <source>
        <dbReference type="Proteomes" id="UP000230390"/>
    </source>
</evidence>
<gene>
    <name evidence="1" type="ORF">CR105_23295</name>
</gene>
<dbReference type="EMBL" id="PDOC01000023">
    <property type="protein sequence ID" value="PIL42660.1"/>
    <property type="molecule type" value="Genomic_DNA"/>
</dbReference>
<name>A0A2G8T9C9_9BURK</name>
<accession>A0A2G8T9C9</accession>
<dbReference type="AlphaFoldDB" id="A0A2G8T9C9"/>
<evidence type="ECO:0000313" key="1">
    <source>
        <dbReference type="EMBL" id="PIL42660.1"/>
    </source>
</evidence>
<reference evidence="1 2" key="1">
    <citation type="submission" date="2017-10" db="EMBL/GenBank/DDBJ databases">
        <title>Massilia psychrophilum sp. nov., a novel purple-pigmented bacterium isolated from Tianshan glacier, Xinjiang Municipality, China.</title>
        <authorList>
            <person name="Wang H."/>
        </authorList>
    </citation>
    <scope>NUCLEOTIDE SEQUENCE [LARGE SCALE GENOMIC DNA]</scope>
    <source>
        <strain evidence="1 2">JCM 30074</strain>
    </source>
</reference>
<dbReference type="RefSeq" id="WP_099792713.1">
    <property type="nucleotide sequence ID" value="NZ_JBHLYV010000088.1"/>
</dbReference>